<dbReference type="RefSeq" id="WP_127886527.1">
    <property type="nucleotide sequence ID" value="NZ_CP028137.1"/>
</dbReference>
<name>A0A3Q9UVL8_9MICO</name>
<proteinExistence type="predicted"/>
<evidence type="ECO:0000313" key="2">
    <source>
        <dbReference type="EMBL" id="AZZ51625.1"/>
    </source>
</evidence>
<organism evidence="2 3">
    <name type="scientific">Rathayibacter festucae DSM 15932</name>
    <dbReference type="NCBI Taxonomy" id="1328866"/>
    <lineage>
        <taxon>Bacteria</taxon>
        <taxon>Bacillati</taxon>
        <taxon>Actinomycetota</taxon>
        <taxon>Actinomycetes</taxon>
        <taxon>Micrococcales</taxon>
        <taxon>Microbacteriaceae</taxon>
        <taxon>Rathayibacter</taxon>
    </lineage>
</organism>
<accession>A0A3Q9UVL8</accession>
<dbReference type="KEGG" id="rfs:C1I64_05910"/>
<dbReference type="Proteomes" id="UP000285317">
    <property type="component" value="Chromosome"/>
</dbReference>
<evidence type="ECO:0000256" key="1">
    <source>
        <dbReference type="SAM" id="SignalP"/>
    </source>
</evidence>
<dbReference type="EMBL" id="CP028137">
    <property type="protein sequence ID" value="AZZ51625.1"/>
    <property type="molecule type" value="Genomic_DNA"/>
</dbReference>
<reference evidence="2 3" key="1">
    <citation type="submission" date="2018-03" db="EMBL/GenBank/DDBJ databases">
        <title>Bacteriophage NCPPB3778 and a type I-E CRISPR drive the evolution of the US Biological Select Agent, Rathayibacter toxicus.</title>
        <authorList>
            <person name="Davis E.W.II."/>
            <person name="Tabima J.F."/>
            <person name="Weisberg A.J."/>
            <person name="Dantas Lopes L."/>
            <person name="Wiseman M.S."/>
            <person name="Wiseman M.S."/>
            <person name="Pupko T."/>
            <person name="Belcher M.S."/>
            <person name="Sechler A.J."/>
            <person name="Tancos M.A."/>
            <person name="Schroeder B.K."/>
            <person name="Murray T.D."/>
            <person name="Luster D.G."/>
            <person name="Schneider W.L."/>
            <person name="Rogers E."/>
            <person name="Andreote F.D."/>
            <person name="Grunwald N.J."/>
            <person name="Putnam M.L."/>
            <person name="Chang J.H."/>
        </authorList>
    </citation>
    <scope>NUCLEOTIDE SEQUENCE [LARGE SCALE GENOMIC DNA]</scope>
    <source>
        <strain evidence="2 3">DSM 15932</strain>
    </source>
</reference>
<evidence type="ECO:0008006" key="4">
    <source>
        <dbReference type="Google" id="ProtNLM"/>
    </source>
</evidence>
<feature type="signal peptide" evidence="1">
    <location>
        <begin position="1"/>
        <end position="19"/>
    </location>
</feature>
<keyword evidence="1" id="KW-0732">Signal</keyword>
<sequence>MTRRAAVVAAAWTTPVVSAAVAAPGAAASAPVPVDEGPYVGLFLINWRAGDFRVDLRVARSGAAGAPVALTDEARVDITSEHDVETWAAGIVVDGPRSAHLLLPAGLYPSAGTYTGKDGVTLQIARIAGSGYSRFTWLPKGRFTVTATVTRGRVHPGSDPKAQTALGFGTQSLGIIA</sequence>
<protein>
    <recommendedName>
        <fullName evidence="4">Tat pathway signal sequence domain protein</fullName>
    </recommendedName>
</protein>
<evidence type="ECO:0000313" key="3">
    <source>
        <dbReference type="Proteomes" id="UP000285317"/>
    </source>
</evidence>
<feature type="chain" id="PRO_5039298473" description="Tat pathway signal sequence domain protein" evidence="1">
    <location>
        <begin position="20"/>
        <end position="177"/>
    </location>
</feature>
<dbReference type="AlphaFoldDB" id="A0A3Q9UVL8"/>
<gene>
    <name evidence="2" type="ORF">C1I64_05910</name>
</gene>